<dbReference type="GeneID" id="90983793"/>
<feature type="domain" description="4Fe-4S ferredoxin-type" evidence="5">
    <location>
        <begin position="1"/>
        <end position="27"/>
    </location>
</feature>
<dbReference type="InterPro" id="IPR050572">
    <property type="entry name" value="Fe-S_Ferredoxin"/>
</dbReference>
<sequence>MKINEELCIGCKQCVPYCPVGCIATKGGKVYINHDECVDCGVCKRANVCPKDAIYMPAECYEYPRAIRMQFSDPGIQHPNLRAWGRGTEEAKTNDVTAKFKRGEYGLLLEFGRPGTGTRLSEIEKVTLAMRGMGIPIIKDNPLYGLLEPDISGKFKPEYVNEKVLSAILELVITEDKLEETLNKLFPIFKSLNTVVSVGLVSRFDDNAELPVVKKLKKLGIEVRPNAKINVGLGRPLID</sequence>
<keyword evidence="7" id="KW-1185">Reference proteome</keyword>
<dbReference type="Gene3D" id="3.30.70.20">
    <property type="match status" value="1"/>
</dbReference>
<gene>
    <name evidence="6" type="ORF">EH55_05775</name>
</gene>
<evidence type="ECO:0000256" key="3">
    <source>
        <dbReference type="ARBA" id="ARBA00023004"/>
    </source>
</evidence>
<dbReference type="RefSeq" id="WP_037976524.1">
    <property type="nucleotide sequence ID" value="NZ_JMKI01000035.1"/>
</dbReference>
<reference evidence="6 7" key="1">
    <citation type="submission" date="2014-04" db="EMBL/GenBank/DDBJ databases">
        <title>Draft Genome Sequence of Synergistes jonesii.</title>
        <authorList>
            <person name="Coil D.A."/>
            <person name="Eisen J.A."/>
            <person name="Holland-Moritz H.E."/>
        </authorList>
    </citation>
    <scope>NUCLEOTIDE SEQUENCE [LARGE SCALE GENOMIC DNA]</scope>
    <source>
        <strain evidence="6 7">78-1</strain>
    </source>
</reference>
<dbReference type="GO" id="GO:0051539">
    <property type="term" value="F:4 iron, 4 sulfur cluster binding"/>
    <property type="evidence" value="ECO:0007669"/>
    <property type="project" value="UniProtKB-KW"/>
</dbReference>
<evidence type="ECO:0000313" key="6">
    <source>
        <dbReference type="EMBL" id="KEJ92132.1"/>
    </source>
</evidence>
<dbReference type="Pfam" id="PF00037">
    <property type="entry name" value="Fer4"/>
    <property type="match status" value="1"/>
</dbReference>
<dbReference type="Proteomes" id="UP000027665">
    <property type="component" value="Unassembled WGS sequence"/>
</dbReference>
<evidence type="ECO:0000313" key="7">
    <source>
        <dbReference type="Proteomes" id="UP000027665"/>
    </source>
</evidence>
<proteinExistence type="predicted"/>
<accession>A0A073J344</accession>
<dbReference type="eggNOG" id="COG1143">
    <property type="taxonomic scope" value="Bacteria"/>
</dbReference>
<protein>
    <recommendedName>
        <fullName evidence="5">4Fe-4S ferredoxin-type domain-containing protein</fullName>
    </recommendedName>
</protein>
<dbReference type="InterPro" id="IPR017900">
    <property type="entry name" value="4Fe4S_Fe_S_CS"/>
</dbReference>
<name>A0A073J344_9BACT</name>
<dbReference type="PROSITE" id="PS00198">
    <property type="entry name" value="4FE4S_FER_1"/>
    <property type="match status" value="1"/>
</dbReference>
<evidence type="ECO:0000256" key="4">
    <source>
        <dbReference type="ARBA" id="ARBA00023014"/>
    </source>
</evidence>
<organism evidence="6 7">
    <name type="scientific">Synergistes jonesii</name>
    <dbReference type="NCBI Taxonomy" id="2754"/>
    <lineage>
        <taxon>Bacteria</taxon>
        <taxon>Thermotogati</taxon>
        <taxon>Synergistota</taxon>
        <taxon>Synergistia</taxon>
        <taxon>Synergistales</taxon>
        <taxon>Synergistaceae</taxon>
        <taxon>Synergistes</taxon>
    </lineage>
</organism>
<keyword evidence="2" id="KW-0479">Metal-binding</keyword>
<keyword evidence="1" id="KW-0004">4Fe-4S</keyword>
<dbReference type="OrthoDB" id="9807879at2"/>
<dbReference type="InterPro" id="IPR017896">
    <property type="entry name" value="4Fe4S_Fe-S-bd"/>
</dbReference>
<evidence type="ECO:0000259" key="5">
    <source>
        <dbReference type="PROSITE" id="PS51379"/>
    </source>
</evidence>
<dbReference type="PROSITE" id="PS51379">
    <property type="entry name" value="4FE4S_FER_2"/>
    <property type="match status" value="2"/>
</dbReference>
<keyword evidence="3" id="KW-0408">Iron</keyword>
<evidence type="ECO:0000256" key="1">
    <source>
        <dbReference type="ARBA" id="ARBA00022485"/>
    </source>
</evidence>
<feature type="domain" description="4Fe-4S ferredoxin-type" evidence="5">
    <location>
        <begin position="28"/>
        <end position="59"/>
    </location>
</feature>
<dbReference type="STRING" id="2754.EH55_05775"/>
<dbReference type="AlphaFoldDB" id="A0A073J344"/>
<dbReference type="GO" id="GO:0046872">
    <property type="term" value="F:metal ion binding"/>
    <property type="evidence" value="ECO:0007669"/>
    <property type="project" value="UniProtKB-KW"/>
</dbReference>
<keyword evidence="4" id="KW-0411">Iron-sulfur</keyword>
<evidence type="ECO:0000256" key="2">
    <source>
        <dbReference type="ARBA" id="ARBA00022723"/>
    </source>
</evidence>
<dbReference type="EMBL" id="JMKI01000035">
    <property type="protein sequence ID" value="KEJ92132.1"/>
    <property type="molecule type" value="Genomic_DNA"/>
</dbReference>
<dbReference type="PANTHER" id="PTHR43687">
    <property type="entry name" value="ADENYLYLSULFATE REDUCTASE, BETA SUBUNIT"/>
    <property type="match status" value="1"/>
</dbReference>
<dbReference type="SUPFAM" id="SSF54862">
    <property type="entry name" value="4Fe-4S ferredoxins"/>
    <property type="match status" value="1"/>
</dbReference>
<comment type="caution">
    <text evidence="6">The sequence shown here is derived from an EMBL/GenBank/DDBJ whole genome shotgun (WGS) entry which is preliminary data.</text>
</comment>
<dbReference type="PANTHER" id="PTHR43687:SF1">
    <property type="entry name" value="FERREDOXIN III"/>
    <property type="match status" value="1"/>
</dbReference>